<evidence type="ECO:0000313" key="1">
    <source>
        <dbReference type="EMBL" id="KKB62094.1"/>
    </source>
</evidence>
<reference evidence="1 2" key="1">
    <citation type="submission" date="2015-03" db="EMBL/GenBank/DDBJ databases">
        <title>Draft Genome Sequence of Burkholderia andropogonis type strain ICMP2807, isolated from Sorghum bicolor.</title>
        <authorList>
            <person name="Lopes-Santos L."/>
            <person name="Castro D.B."/>
            <person name="Ottoboni L.M."/>
            <person name="Park D."/>
            <person name="Weirc B.S."/>
            <person name="Destefano S.A."/>
        </authorList>
    </citation>
    <scope>NUCLEOTIDE SEQUENCE [LARGE SCALE GENOMIC DNA]</scope>
    <source>
        <strain evidence="1 2">ICMP2807</strain>
    </source>
</reference>
<organism evidence="1 2">
    <name type="scientific">Robbsia andropogonis</name>
    <dbReference type="NCBI Taxonomy" id="28092"/>
    <lineage>
        <taxon>Bacteria</taxon>
        <taxon>Pseudomonadati</taxon>
        <taxon>Pseudomonadota</taxon>
        <taxon>Betaproteobacteria</taxon>
        <taxon>Burkholderiales</taxon>
        <taxon>Burkholderiaceae</taxon>
        <taxon>Robbsia</taxon>
    </lineage>
</organism>
<accession>A0A0F5JWV1</accession>
<protein>
    <submittedName>
        <fullName evidence="1">Uncharacterized protein</fullName>
    </submittedName>
</protein>
<comment type="caution">
    <text evidence="1">The sequence shown here is derived from an EMBL/GenBank/DDBJ whole genome shotgun (WGS) entry which is preliminary data.</text>
</comment>
<evidence type="ECO:0000313" key="2">
    <source>
        <dbReference type="Proteomes" id="UP000033618"/>
    </source>
</evidence>
<dbReference type="Proteomes" id="UP000033618">
    <property type="component" value="Unassembled WGS sequence"/>
</dbReference>
<gene>
    <name evidence="1" type="ORF">WM40_19620</name>
</gene>
<dbReference type="AlphaFoldDB" id="A0A0F5JWV1"/>
<sequence length="92" mass="10506">MSASHRFALTFLLPQQDDDFIPGESPTFDAQLECHISRMDGLSLRELRADPIDWDDADIIDPLLDFPEYREASDIIDMTDTDGSPARSRRYS</sequence>
<dbReference type="EMBL" id="LAQU01000025">
    <property type="protein sequence ID" value="KKB62094.1"/>
    <property type="molecule type" value="Genomic_DNA"/>
</dbReference>
<keyword evidence="2" id="KW-1185">Reference proteome</keyword>
<dbReference type="PATRIC" id="fig|28092.6.peg.4600"/>
<dbReference type="RefSeq" id="WP_024902903.1">
    <property type="nucleotide sequence ID" value="NZ_CADFGU010000002.1"/>
</dbReference>
<proteinExistence type="predicted"/>
<name>A0A0F5JWV1_9BURK</name>